<dbReference type="InterPro" id="IPR029058">
    <property type="entry name" value="AB_hydrolase_fold"/>
</dbReference>
<proteinExistence type="predicted"/>
<dbReference type="SUPFAM" id="SSF53474">
    <property type="entry name" value="alpha/beta-Hydrolases"/>
    <property type="match status" value="1"/>
</dbReference>
<feature type="domain" description="Alpha/beta hydrolase fold-3" evidence="2">
    <location>
        <begin position="37"/>
        <end position="164"/>
    </location>
</feature>
<gene>
    <name evidence="3" type="ORF">JR316_003731</name>
</gene>
<dbReference type="OrthoDB" id="6495301at2759"/>
<evidence type="ECO:0000259" key="2">
    <source>
        <dbReference type="Pfam" id="PF07859"/>
    </source>
</evidence>
<evidence type="ECO:0000256" key="1">
    <source>
        <dbReference type="ARBA" id="ARBA00022801"/>
    </source>
</evidence>
<reference evidence="3" key="1">
    <citation type="submission" date="2021-02" db="EMBL/GenBank/DDBJ databases">
        <title>Psilocybe cubensis genome.</title>
        <authorList>
            <person name="Mckernan K.J."/>
            <person name="Crawford S."/>
            <person name="Trippe A."/>
            <person name="Kane L.T."/>
            <person name="Mclaughlin S."/>
        </authorList>
    </citation>
    <scope>NUCLEOTIDE SEQUENCE [LARGE SCALE GENOMIC DNA]</scope>
    <source>
        <strain evidence="3">MGC-MH-2018</strain>
    </source>
</reference>
<accession>A0A8H7Y632</accession>
<name>A0A8H7Y632_PSICU</name>
<dbReference type="AlphaFoldDB" id="A0A8H7Y632"/>
<dbReference type="Gene3D" id="3.40.50.1820">
    <property type="entry name" value="alpha/beta hydrolase"/>
    <property type="match status" value="1"/>
</dbReference>
<protein>
    <recommendedName>
        <fullName evidence="2">Alpha/beta hydrolase fold-3 domain-containing protein</fullName>
    </recommendedName>
</protein>
<comment type="caution">
    <text evidence="3">The sequence shown here is derived from an EMBL/GenBank/DDBJ whole genome shotgun (WGS) entry which is preliminary data.</text>
</comment>
<keyword evidence="1" id="KW-0378">Hydrolase</keyword>
<dbReference type="Pfam" id="PF07859">
    <property type="entry name" value="Abhydrolase_3"/>
    <property type="match status" value="1"/>
</dbReference>
<organism evidence="3">
    <name type="scientific">Psilocybe cubensis</name>
    <name type="common">Psychedelic mushroom</name>
    <name type="synonym">Stropharia cubensis</name>
    <dbReference type="NCBI Taxonomy" id="181762"/>
    <lineage>
        <taxon>Eukaryota</taxon>
        <taxon>Fungi</taxon>
        <taxon>Dikarya</taxon>
        <taxon>Basidiomycota</taxon>
        <taxon>Agaricomycotina</taxon>
        <taxon>Agaricomycetes</taxon>
        <taxon>Agaricomycetidae</taxon>
        <taxon>Agaricales</taxon>
        <taxon>Agaricineae</taxon>
        <taxon>Strophariaceae</taxon>
        <taxon>Psilocybe</taxon>
    </lineage>
</organism>
<evidence type="ECO:0000313" key="3">
    <source>
        <dbReference type="EMBL" id="KAG5171644.1"/>
    </source>
</evidence>
<sequence>MNSIPYDSASNDDPLRQFDFYLPELALSLPHTPSLLCFIHGGAWRSEDKQDHAQLARRLAAATACPVAVPNYRLTPSDNHDPRFRHPIHAQDILTFLKFVRTWRYQGQLSDAFDPDSLVLLGHSCSAHMLASILLDSHQASLVPSPDLLSSVKGVVLSEGIYDLDKLVARFPAYQAWFIEPTFGPPSSGDAPYRRFSALEYPLRLSSPSSSSALAWLLLHSTGDTLIDLDQTRSMYNHLVQIAPTPSLISINTDALKEEHDAIFEGDAYLQLVRQFTSRLIPE</sequence>
<dbReference type="PANTHER" id="PTHR48081:SF33">
    <property type="entry name" value="KYNURENINE FORMAMIDASE"/>
    <property type="match status" value="1"/>
</dbReference>
<dbReference type="InterPro" id="IPR013094">
    <property type="entry name" value="AB_hydrolase_3"/>
</dbReference>
<dbReference type="PANTHER" id="PTHR48081">
    <property type="entry name" value="AB HYDROLASE SUPERFAMILY PROTEIN C4A8.06C"/>
    <property type="match status" value="1"/>
</dbReference>
<dbReference type="GO" id="GO:0016787">
    <property type="term" value="F:hydrolase activity"/>
    <property type="evidence" value="ECO:0007669"/>
    <property type="project" value="UniProtKB-KW"/>
</dbReference>
<dbReference type="EMBL" id="JAFIQS010000003">
    <property type="protein sequence ID" value="KAG5171644.1"/>
    <property type="molecule type" value="Genomic_DNA"/>
</dbReference>
<dbReference type="InterPro" id="IPR050300">
    <property type="entry name" value="GDXG_lipolytic_enzyme"/>
</dbReference>